<protein>
    <recommendedName>
        <fullName evidence="1">protein-disulfide reductase</fullName>
        <ecNumber evidence="1">1.8.1.8</ecNumber>
    </recommendedName>
</protein>
<accession>A0A0G4FSJ4</accession>
<name>A0A0G4FSJ4_VITBC</name>
<dbReference type="OrthoDB" id="409136at2759"/>
<feature type="compositionally biased region" description="Low complexity" evidence="8">
    <location>
        <begin position="302"/>
        <end position="312"/>
    </location>
</feature>
<evidence type="ECO:0000256" key="3">
    <source>
        <dbReference type="ARBA" id="ARBA00023002"/>
    </source>
</evidence>
<dbReference type="InterPro" id="IPR012336">
    <property type="entry name" value="Thioredoxin-like_fold"/>
</dbReference>
<keyword evidence="4" id="KW-0520">NAD</keyword>
<dbReference type="GO" id="GO:0047134">
    <property type="term" value="F:protein-disulfide reductase [NAD(P)H] activity"/>
    <property type="evidence" value="ECO:0007669"/>
    <property type="project" value="UniProtKB-EC"/>
</dbReference>
<dbReference type="EMBL" id="CDMY01000488">
    <property type="protein sequence ID" value="CEM17404.1"/>
    <property type="molecule type" value="Genomic_DNA"/>
</dbReference>
<evidence type="ECO:0000256" key="1">
    <source>
        <dbReference type="ARBA" id="ARBA00012612"/>
    </source>
</evidence>
<comment type="catalytic activity">
    <reaction evidence="7">
        <text>[protein]-dithiol + NADP(+) = [protein]-disulfide + NADPH + H(+)</text>
        <dbReference type="Rhea" id="RHEA:18753"/>
        <dbReference type="Rhea" id="RHEA-COMP:10593"/>
        <dbReference type="Rhea" id="RHEA-COMP:10594"/>
        <dbReference type="ChEBI" id="CHEBI:15378"/>
        <dbReference type="ChEBI" id="CHEBI:29950"/>
        <dbReference type="ChEBI" id="CHEBI:50058"/>
        <dbReference type="ChEBI" id="CHEBI:57783"/>
        <dbReference type="ChEBI" id="CHEBI:58349"/>
        <dbReference type="EC" id="1.8.1.8"/>
    </reaction>
</comment>
<dbReference type="InterPro" id="IPR013766">
    <property type="entry name" value="Thioredoxin_domain"/>
</dbReference>
<dbReference type="Gene3D" id="3.40.30.10">
    <property type="entry name" value="Glutaredoxin"/>
    <property type="match status" value="1"/>
</dbReference>
<dbReference type="Proteomes" id="UP000041254">
    <property type="component" value="Unassembled WGS sequence"/>
</dbReference>
<dbReference type="AlphaFoldDB" id="A0A0G4FSJ4"/>
<dbReference type="PANTHER" id="PTHR13871:SF96">
    <property type="entry name" value="THIOREDOXIN DOMAIN-CONTAINING PROTEIN"/>
    <property type="match status" value="1"/>
</dbReference>
<feature type="domain" description="Thioredoxin" evidence="9">
    <location>
        <begin position="25"/>
        <end position="194"/>
    </location>
</feature>
<reference evidence="10 11" key="1">
    <citation type="submission" date="2014-11" db="EMBL/GenBank/DDBJ databases">
        <authorList>
            <person name="Zhu J."/>
            <person name="Qi W."/>
            <person name="Song R."/>
        </authorList>
    </citation>
    <scope>NUCLEOTIDE SEQUENCE [LARGE SCALE GENOMIC DNA]</scope>
</reference>
<comment type="similarity">
    <text evidence="5">Belongs to the nucleoredoxin family.</text>
</comment>
<dbReference type="Gene3D" id="1.20.58.2190">
    <property type="match status" value="1"/>
</dbReference>
<evidence type="ECO:0000313" key="10">
    <source>
        <dbReference type="EMBL" id="CEM17404.1"/>
    </source>
</evidence>
<dbReference type="VEuPathDB" id="CryptoDB:Vbra_21670"/>
<proteinExistence type="inferred from homology"/>
<evidence type="ECO:0000256" key="5">
    <source>
        <dbReference type="ARBA" id="ARBA00025782"/>
    </source>
</evidence>
<evidence type="ECO:0000256" key="7">
    <source>
        <dbReference type="ARBA" id="ARBA00047804"/>
    </source>
</evidence>
<dbReference type="InterPro" id="IPR036249">
    <property type="entry name" value="Thioredoxin-like_sf"/>
</dbReference>
<dbReference type="SMART" id="SM00580">
    <property type="entry name" value="PUG"/>
    <property type="match status" value="1"/>
</dbReference>
<dbReference type="EC" id="1.8.1.8" evidence="1"/>
<dbReference type="Pfam" id="PF09409">
    <property type="entry name" value="PUB"/>
    <property type="match status" value="1"/>
</dbReference>
<dbReference type="Pfam" id="PF13905">
    <property type="entry name" value="Thioredoxin_8"/>
    <property type="match status" value="1"/>
</dbReference>
<feature type="region of interest" description="Disordered" evidence="8">
    <location>
        <begin position="290"/>
        <end position="312"/>
    </location>
</feature>
<evidence type="ECO:0000256" key="8">
    <source>
        <dbReference type="SAM" id="MobiDB-lite"/>
    </source>
</evidence>
<keyword evidence="3" id="KW-0560">Oxidoreductase</keyword>
<sequence>MSNVKSTSNVIIRAVRLKLLRVPSSQVEEKNMTMALVPLFGDHLIRGTTPVPTASLDADVIGIYFSAHWCPPCQIFTPQLAQVYMVAKTMEKSFEIVFVSSDRDASSFQHYFATMPWLAIPFDKPTRQVLKSRYGISGIPSLVLINGRDGSLINKEGRQQALQPNFVQGLPMGGGLDASVRGVDLEAALEALDSSGVGDEEKRIGLETIATVIRNVVNHPGEAKYRTLKKSNKSVQQKLGRPEFAQLLKVAGFREQQDSYTIPEANTRDTSHIKAVLDTLSCLIETLPQQQQEQEQLRQADDAPQPNADAAA</sequence>
<keyword evidence="2" id="KW-0677">Repeat</keyword>
<evidence type="ECO:0000256" key="2">
    <source>
        <dbReference type="ARBA" id="ARBA00022737"/>
    </source>
</evidence>
<evidence type="ECO:0000259" key="9">
    <source>
        <dbReference type="PROSITE" id="PS51352"/>
    </source>
</evidence>
<evidence type="ECO:0000256" key="4">
    <source>
        <dbReference type="ARBA" id="ARBA00023027"/>
    </source>
</evidence>
<dbReference type="PANTHER" id="PTHR13871">
    <property type="entry name" value="THIOREDOXIN"/>
    <property type="match status" value="1"/>
</dbReference>
<dbReference type="SUPFAM" id="SSF52833">
    <property type="entry name" value="Thioredoxin-like"/>
    <property type="match status" value="1"/>
</dbReference>
<dbReference type="SUPFAM" id="SSF143503">
    <property type="entry name" value="PUG domain-like"/>
    <property type="match status" value="1"/>
</dbReference>
<gene>
    <name evidence="10" type="ORF">Vbra_21670</name>
</gene>
<dbReference type="PROSITE" id="PS51352">
    <property type="entry name" value="THIOREDOXIN_2"/>
    <property type="match status" value="1"/>
</dbReference>
<dbReference type="CDD" id="cd09212">
    <property type="entry name" value="PUB"/>
    <property type="match status" value="1"/>
</dbReference>
<comment type="catalytic activity">
    <reaction evidence="6">
        <text>[protein]-dithiol + NAD(+) = [protein]-disulfide + NADH + H(+)</text>
        <dbReference type="Rhea" id="RHEA:18749"/>
        <dbReference type="Rhea" id="RHEA-COMP:10593"/>
        <dbReference type="Rhea" id="RHEA-COMP:10594"/>
        <dbReference type="ChEBI" id="CHEBI:15378"/>
        <dbReference type="ChEBI" id="CHEBI:29950"/>
        <dbReference type="ChEBI" id="CHEBI:50058"/>
        <dbReference type="ChEBI" id="CHEBI:57540"/>
        <dbReference type="ChEBI" id="CHEBI:57945"/>
        <dbReference type="EC" id="1.8.1.8"/>
    </reaction>
</comment>
<dbReference type="InterPro" id="IPR018997">
    <property type="entry name" value="PUB_domain"/>
</dbReference>
<keyword evidence="11" id="KW-1185">Reference proteome</keyword>
<dbReference type="InParanoid" id="A0A0G4FSJ4"/>
<dbReference type="OMA" id="TADAYKC"/>
<organism evidence="10 11">
    <name type="scientific">Vitrella brassicaformis (strain CCMP3155)</name>
    <dbReference type="NCBI Taxonomy" id="1169540"/>
    <lineage>
        <taxon>Eukaryota</taxon>
        <taxon>Sar</taxon>
        <taxon>Alveolata</taxon>
        <taxon>Colpodellida</taxon>
        <taxon>Vitrellaceae</taxon>
        <taxon>Vitrella</taxon>
    </lineage>
</organism>
<dbReference type="PhylomeDB" id="A0A0G4FSJ4"/>
<dbReference type="InterPro" id="IPR052259">
    <property type="entry name" value="Nucleoredoxin-like"/>
</dbReference>
<evidence type="ECO:0000313" key="11">
    <source>
        <dbReference type="Proteomes" id="UP000041254"/>
    </source>
</evidence>
<dbReference type="InterPro" id="IPR036339">
    <property type="entry name" value="PUB-like_dom_sf"/>
</dbReference>
<evidence type="ECO:0000256" key="6">
    <source>
        <dbReference type="ARBA" id="ARBA00047388"/>
    </source>
</evidence>